<dbReference type="Proteomes" id="UP000799302">
    <property type="component" value="Unassembled WGS sequence"/>
</dbReference>
<organism evidence="2 3">
    <name type="scientific">Microthyrium microscopicum</name>
    <dbReference type="NCBI Taxonomy" id="703497"/>
    <lineage>
        <taxon>Eukaryota</taxon>
        <taxon>Fungi</taxon>
        <taxon>Dikarya</taxon>
        <taxon>Ascomycota</taxon>
        <taxon>Pezizomycotina</taxon>
        <taxon>Dothideomycetes</taxon>
        <taxon>Dothideomycetes incertae sedis</taxon>
        <taxon>Microthyriales</taxon>
        <taxon>Microthyriaceae</taxon>
        <taxon>Microthyrium</taxon>
    </lineage>
</organism>
<feature type="compositionally biased region" description="Polar residues" evidence="1">
    <location>
        <begin position="9"/>
        <end position="27"/>
    </location>
</feature>
<reference evidence="2" key="1">
    <citation type="journal article" date="2020" name="Stud. Mycol.">
        <title>101 Dothideomycetes genomes: a test case for predicting lifestyles and emergence of pathogens.</title>
        <authorList>
            <person name="Haridas S."/>
            <person name="Albert R."/>
            <person name="Binder M."/>
            <person name="Bloem J."/>
            <person name="Labutti K."/>
            <person name="Salamov A."/>
            <person name="Andreopoulos B."/>
            <person name="Baker S."/>
            <person name="Barry K."/>
            <person name="Bills G."/>
            <person name="Bluhm B."/>
            <person name="Cannon C."/>
            <person name="Castanera R."/>
            <person name="Culley D."/>
            <person name="Daum C."/>
            <person name="Ezra D."/>
            <person name="Gonzalez J."/>
            <person name="Henrissat B."/>
            <person name="Kuo A."/>
            <person name="Liang C."/>
            <person name="Lipzen A."/>
            <person name="Lutzoni F."/>
            <person name="Magnuson J."/>
            <person name="Mondo S."/>
            <person name="Nolan M."/>
            <person name="Ohm R."/>
            <person name="Pangilinan J."/>
            <person name="Park H.-J."/>
            <person name="Ramirez L."/>
            <person name="Alfaro M."/>
            <person name="Sun H."/>
            <person name="Tritt A."/>
            <person name="Yoshinaga Y."/>
            <person name="Zwiers L.-H."/>
            <person name="Turgeon B."/>
            <person name="Goodwin S."/>
            <person name="Spatafora J."/>
            <person name="Crous P."/>
            <person name="Grigoriev I."/>
        </authorList>
    </citation>
    <scope>NUCLEOTIDE SEQUENCE</scope>
    <source>
        <strain evidence="2">CBS 115976</strain>
    </source>
</reference>
<feature type="compositionally biased region" description="Low complexity" evidence="1">
    <location>
        <begin position="28"/>
        <end position="38"/>
    </location>
</feature>
<sequence length="175" mass="18531">MDSKADAAESSTQANEPSVDSTNGSVESSSPVASQNASSDEHQPPAAHDQSAVTDPGPISTRITTNVGHRSVSQPVYSNRHPPRLNPTASSFNPRIPVSTPTSSERPPPERRGSYVWCPLTELEAAALYCLLGIRFPGPGLASHEDTISENDSSIQESEWDGAYTSTLVNSNLSA</sequence>
<dbReference type="EMBL" id="MU004236">
    <property type="protein sequence ID" value="KAF2668153.1"/>
    <property type="molecule type" value="Genomic_DNA"/>
</dbReference>
<evidence type="ECO:0000313" key="2">
    <source>
        <dbReference type="EMBL" id="KAF2668153.1"/>
    </source>
</evidence>
<accession>A0A6A6UA13</accession>
<protein>
    <submittedName>
        <fullName evidence="2">Uncharacterized protein</fullName>
    </submittedName>
</protein>
<gene>
    <name evidence="2" type="ORF">BT63DRAFT_455782</name>
</gene>
<keyword evidence="3" id="KW-1185">Reference proteome</keyword>
<dbReference type="AlphaFoldDB" id="A0A6A6UA13"/>
<feature type="region of interest" description="Disordered" evidence="1">
    <location>
        <begin position="1"/>
        <end position="111"/>
    </location>
</feature>
<proteinExistence type="predicted"/>
<evidence type="ECO:0000313" key="3">
    <source>
        <dbReference type="Proteomes" id="UP000799302"/>
    </source>
</evidence>
<name>A0A6A6UA13_9PEZI</name>
<evidence type="ECO:0000256" key="1">
    <source>
        <dbReference type="SAM" id="MobiDB-lite"/>
    </source>
</evidence>
<feature type="compositionally biased region" description="Polar residues" evidence="1">
    <location>
        <begin position="61"/>
        <end position="77"/>
    </location>
</feature>